<accession>C1N3S6</accession>
<dbReference type="EMBL" id="GG663746">
    <property type="protein sequence ID" value="EEH53245.1"/>
    <property type="molecule type" value="Genomic_DNA"/>
</dbReference>
<dbReference type="RefSeq" id="XP_003062426.1">
    <property type="nucleotide sequence ID" value="XM_003062380.1"/>
</dbReference>
<evidence type="ECO:0000313" key="6">
    <source>
        <dbReference type="Proteomes" id="UP000001876"/>
    </source>
</evidence>
<dbReference type="OMA" id="RDFISVW"/>
<keyword evidence="2" id="KW-0489">Methyltransferase</keyword>
<dbReference type="PANTHER" id="PTHR32183">
    <property type="match status" value="1"/>
</dbReference>
<dbReference type="Gene3D" id="3.40.50.150">
    <property type="entry name" value="Vaccinia Virus protein VP39"/>
    <property type="match status" value="1"/>
</dbReference>
<keyword evidence="1" id="KW-0597">Phosphoprotein</keyword>
<keyword evidence="6" id="KW-1185">Reference proteome</keyword>
<evidence type="ECO:0000313" key="5">
    <source>
        <dbReference type="EMBL" id="EEH53245.1"/>
    </source>
</evidence>
<gene>
    <name evidence="5" type="ORF">MICPUCDRAFT_7162</name>
</gene>
<dbReference type="GO" id="GO:0008757">
    <property type="term" value="F:S-adenosylmethionine-dependent methyltransferase activity"/>
    <property type="evidence" value="ECO:0007669"/>
    <property type="project" value="InterPro"/>
</dbReference>
<feature type="non-terminal residue" evidence="5">
    <location>
        <position position="1"/>
    </location>
</feature>
<protein>
    <submittedName>
        <fullName evidence="5">Predicted protein</fullName>
    </submittedName>
</protein>
<dbReference type="InterPro" id="IPR029063">
    <property type="entry name" value="SAM-dependent_MTases_sf"/>
</dbReference>
<dbReference type="eggNOG" id="ENOG502QS1V">
    <property type="taxonomic scope" value="Eukaryota"/>
</dbReference>
<evidence type="ECO:0000256" key="2">
    <source>
        <dbReference type="ARBA" id="ARBA00022603"/>
    </source>
</evidence>
<evidence type="ECO:0000256" key="3">
    <source>
        <dbReference type="ARBA" id="ARBA00022679"/>
    </source>
</evidence>
<feature type="non-terminal residue" evidence="5">
    <location>
        <position position="203"/>
    </location>
</feature>
<dbReference type="GeneID" id="9687866"/>
<dbReference type="KEGG" id="mpp:MICPUCDRAFT_7162"/>
<proteinExistence type="predicted"/>
<keyword evidence="3" id="KW-0808">Transferase</keyword>
<dbReference type="STRING" id="564608.C1N3S6"/>
<sequence>PADMPDKNWEEMWAAGLNPGDAFDARRAEPALADLVDSGALPNGVALVPGCGRGYAVAALASSDRAVVGLEISETAKAACEAYLATCGDVVGERAKVVVDDFFAHAPREKYDLVYDCTFLCAIPPGRREEWGKRMGALVKPGGELVSLVFPIGDFEGGPPFALRPSIVEALLSANGFEAMSLTEVPEAQWARGRQEYLYRWRK</sequence>
<dbReference type="SUPFAM" id="SSF53335">
    <property type="entry name" value="S-adenosyl-L-methionine-dependent methyltransferases"/>
    <property type="match status" value="1"/>
</dbReference>
<reference evidence="5 6" key="1">
    <citation type="journal article" date="2009" name="Science">
        <title>Green evolution and dynamic adaptations revealed by genomes of the marine picoeukaryotes Micromonas.</title>
        <authorList>
            <person name="Worden A.Z."/>
            <person name="Lee J.H."/>
            <person name="Mock T."/>
            <person name="Rouze P."/>
            <person name="Simmons M.P."/>
            <person name="Aerts A.L."/>
            <person name="Allen A.E."/>
            <person name="Cuvelier M.L."/>
            <person name="Derelle E."/>
            <person name="Everett M.V."/>
            <person name="Foulon E."/>
            <person name="Grimwood J."/>
            <person name="Gundlach H."/>
            <person name="Henrissat B."/>
            <person name="Napoli C."/>
            <person name="McDonald S.M."/>
            <person name="Parker M.S."/>
            <person name="Rombauts S."/>
            <person name="Salamov A."/>
            <person name="Von Dassow P."/>
            <person name="Badger J.H."/>
            <person name="Coutinho P.M."/>
            <person name="Demir E."/>
            <person name="Dubchak I."/>
            <person name="Gentemann C."/>
            <person name="Eikrem W."/>
            <person name="Gready J.E."/>
            <person name="John U."/>
            <person name="Lanier W."/>
            <person name="Lindquist E.A."/>
            <person name="Lucas S."/>
            <person name="Mayer K.F."/>
            <person name="Moreau H."/>
            <person name="Not F."/>
            <person name="Otillar R."/>
            <person name="Panaud O."/>
            <person name="Pangilinan J."/>
            <person name="Paulsen I."/>
            <person name="Piegu B."/>
            <person name="Poliakov A."/>
            <person name="Robbens S."/>
            <person name="Schmutz J."/>
            <person name="Toulza E."/>
            <person name="Wyss T."/>
            <person name="Zelensky A."/>
            <person name="Zhou K."/>
            <person name="Armbrust E.V."/>
            <person name="Bhattacharya D."/>
            <person name="Goodenough U.W."/>
            <person name="Van de Peer Y."/>
            <person name="Grigoriev I.V."/>
        </authorList>
    </citation>
    <scope>NUCLEOTIDE SEQUENCE [LARGE SCALE GENOMIC DNA]</scope>
    <source>
        <strain evidence="5 6">CCMP1545</strain>
    </source>
</reference>
<organism evidence="6">
    <name type="scientific">Micromonas pusilla (strain CCMP1545)</name>
    <name type="common">Picoplanktonic green alga</name>
    <dbReference type="NCBI Taxonomy" id="564608"/>
    <lineage>
        <taxon>Eukaryota</taxon>
        <taxon>Viridiplantae</taxon>
        <taxon>Chlorophyta</taxon>
        <taxon>Mamiellophyceae</taxon>
        <taxon>Mamiellales</taxon>
        <taxon>Mamiellaceae</taxon>
        <taxon>Micromonas</taxon>
    </lineage>
</organism>
<dbReference type="Proteomes" id="UP000001876">
    <property type="component" value="Unassembled WGS sequence"/>
</dbReference>
<dbReference type="AlphaFoldDB" id="C1N3S6"/>
<dbReference type="OrthoDB" id="276151at2759"/>
<keyword evidence="4" id="KW-0949">S-adenosyl-L-methionine</keyword>
<dbReference type="PROSITE" id="PS51585">
    <property type="entry name" value="SAM_MT_TPMT"/>
    <property type="match status" value="1"/>
</dbReference>
<dbReference type="InterPro" id="IPR008854">
    <property type="entry name" value="TPMT"/>
</dbReference>
<dbReference type="CDD" id="cd02440">
    <property type="entry name" value="AdoMet_MTases"/>
    <property type="match status" value="1"/>
</dbReference>
<dbReference type="GO" id="GO:0032259">
    <property type="term" value="P:methylation"/>
    <property type="evidence" value="ECO:0007669"/>
    <property type="project" value="UniProtKB-KW"/>
</dbReference>
<evidence type="ECO:0000256" key="4">
    <source>
        <dbReference type="ARBA" id="ARBA00022691"/>
    </source>
</evidence>
<dbReference type="Pfam" id="PF05724">
    <property type="entry name" value="TPMT"/>
    <property type="match status" value="1"/>
</dbReference>
<dbReference type="PANTHER" id="PTHR32183:SF6">
    <property type="entry name" value="CYSTEINE SULFINATE DESULFINASE_CYSTEINE DESULFURASE AND RELATED ENZYMES"/>
    <property type="match status" value="1"/>
</dbReference>
<name>C1N3S6_MICPC</name>
<evidence type="ECO:0000256" key="1">
    <source>
        <dbReference type="ARBA" id="ARBA00022553"/>
    </source>
</evidence>